<dbReference type="PROSITE" id="PS50887">
    <property type="entry name" value="GGDEF"/>
    <property type="match status" value="1"/>
</dbReference>
<dbReference type="InterPro" id="IPR029787">
    <property type="entry name" value="Nucleotide_cyclase"/>
</dbReference>
<proteinExistence type="predicted"/>
<gene>
    <name evidence="4" type="ORF">ACFFF8_18050</name>
</gene>
<dbReference type="SUPFAM" id="SSF141868">
    <property type="entry name" value="EAL domain-like"/>
    <property type="match status" value="1"/>
</dbReference>
<feature type="domain" description="GGDEF" evidence="3">
    <location>
        <begin position="71"/>
        <end position="210"/>
    </location>
</feature>
<feature type="region of interest" description="Disordered" evidence="1">
    <location>
        <begin position="1"/>
        <end position="68"/>
    </location>
</feature>
<dbReference type="RefSeq" id="WP_267222547.1">
    <property type="nucleotide sequence ID" value="NZ_JAPCWC010000016.1"/>
</dbReference>
<dbReference type="InterPro" id="IPR035919">
    <property type="entry name" value="EAL_sf"/>
</dbReference>
<dbReference type="Gene3D" id="3.30.70.270">
    <property type="match status" value="1"/>
</dbReference>
<name>A0ABV6SBW3_9SPHN</name>
<dbReference type="Gene3D" id="3.20.20.450">
    <property type="entry name" value="EAL domain"/>
    <property type="match status" value="1"/>
</dbReference>
<dbReference type="SUPFAM" id="SSF55073">
    <property type="entry name" value="Nucleotide cyclase"/>
    <property type="match status" value="1"/>
</dbReference>
<evidence type="ECO:0000313" key="4">
    <source>
        <dbReference type="EMBL" id="MFC0686491.1"/>
    </source>
</evidence>
<dbReference type="Proteomes" id="UP001589858">
    <property type="component" value="Unassembled WGS sequence"/>
</dbReference>
<evidence type="ECO:0000256" key="1">
    <source>
        <dbReference type="SAM" id="MobiDB-lite"/>
    </source>
</evidence>
<comment type="caution">
    <text evidence="4">The sequence shown here is derived from an EMBL/GenBank/DDBJ whole genome shotgun (WGS) entry which is preliminary data.</text>
</comment>
<reference evidence="4 5" key="1">
    <citation type="submission" date="2024-09" db="EMBL/GenBank/DDBJ databases">
        <authorList>
            <person name="Sun Q."/>
            <person name="Mori K."/>
        </authorList>
    </citation>
    <scope>NUCLEOTIDE SEQUENCE [LARGE SCALE GENOMIC DNA]</scope>
    <source>
        <strain evidence="4 5">CICC 11035S</strain>
    </source>
</reference>
<dbReference type="EMBL" id="JBHLTM010000070">
    <property type="protein sequence ID" value="MFC0686491.1"/>
    <property type="molecule type" value="Genomic_DNA"/>
</dbReference>
<evidence type="ECO:0000259" key="3">
    <source>
        <dbReference type="PROSITE" id="PS50887"/>
    </source>
</evidence>
<dbReference type="InterPro" id="IPR043128">
    <property type="entry name" value="Rev_trsase/Diguanyl_cyclase"/>
</dbReference>
<dbReference type="PANTHER" id="PTHR33121">
    <property type="entry name" value="CYCLIC DI-GMP PHOSPHODIESTERASE PDEF"/>
    <property type="match status" value="1"/>
</dbReference>
<organism evidence="4 5">
    <name type="scientific">Novosphingobium clariflavum</name>
    <dbReference type="NCBI Taxonomy" id="2029884"/>
    <lineage>
        <taxon>Bacteria</taxon>
        <taxon>Pseudomonadati</taxon>
        <taxon>Pseudomonadota</taxon>
        <taxon>Alphaproteobacteria</taxon>
        <taxon>Sphingomonadales</taxon>
        <taxon>Sphingomonadaceae</taxon>
        <taxon>Novosphingobium</taxon>
    </lineage>
</organism>
<dbReference type="SMART" id="SM00267">
    <property type="entry name" value="GGDEF"/>
    <property type="match status" value="1"/>
</dbReference>
<dbReference type="CDD" id="cd01949">
    <property type="entry name" value="GGDEF"/>
    <property type="match status" value="1"/>
</dbReference>
<accession>A0ABV6SBW3</accession>
<dbReference type="SMART" id="SM00052">
    <property type="entry name" value="EAL"/>
    <property type="match status" value="1"/>
</dbReference>
<protein>
    <submittedName>
        <fullName evidence="4">Bifunctional diguanylate cyclase/phosphodiesterase</fullName>
    </submittedName>
</protein>
<feature type="compositionally biased region" description="Basic and acidic residues" evidence="1">
    <location>
        <begin position="39"/>
        <end position="53"/>
    </location>
</feature>
<dbReference type="Pfam" id="PF00990">
    <property type="entry name" value="GGDEF"/>
    <property type="match status" value="1"/>
</dbReference>
<sequence length="478" mass="51196">MHKAGPPHSKSKRTGRLRSPGHRQPPPIELEARTPPLRAVDRLIRALRERTERPPAQSSAQSPPQSPAQSPALALLLLDLDRFKLVNDLCGHHAGDLVLSIVSDRYARAAAKSGGALAHIGGDEFACLVPLVSDGGASDECRAEAVASDLQDILAAPIVLGRHMIHLTAAIGIAIDPCGDVPAEQLLRAASIAVSRAKAAGGATVRRFMPEMLARLTDRAALEEALRSSLLRGELVPYYQPIVALPSRTIARFELLARWQHPQRGLLGPDQFLPVSEDLHLIDDLMFSLLRQACRDARDWPDSIGLAINMSPRQVCDPALADHLLQIAFASAFPPERLTVEITEDAMVHSLADARATIETLRGAGVHVALDDFGTGYGSLARLCELTLDTLKIDRTLIQAIDRDAGRKLVNTVIDLGRSLGMPVTAEGVETEQQAQFLIERGCAYAQGFLFGRPAPAREAARIAGLGAGLGGGLGAPR</sequence>
<dbReference type="PROSITE" id="PS50883">
    <property type="entry name" value="EAL"/>
    <property type="match status" value="1"/>
</dbReference>
<feature type="compositionally biased region" description="Low complexity" evidence="1">
    <location>
        <begin position="54"/>
        <end position="68"/>
    </location>
</feature>
<evidence type="ECO:0000259" key="2">
    <source>
        <dbReference type="PROSITE" id="PS50883"/>
    </source>
</evidence>
<keyword evidence="5" id="KW-1185">Reference proteome</keyword>
<dbReference type="CDD" id="cd01948">
    <property type="entry name" value="EAL"/>
    <property type="match status" value="1"/>
</dbReference>
<evidence type="ECO:0000313" key="5">
    <source>
        <dbReference type="Proteomes" id="UP001589858"/>
    </source>
</evidence>
<dbReference type="PANTHER" id="PTHR33121:SF70">
    <property type="entry name" value="SIGNALING PROTEIN YKOW"/>
    <property type="match status" value="1"/>
</dbReference>
<feature type="domain" description="EAL" evidence="2">
    <location>
        <begin position="219"/>
        <end position="468"/>
    </location>
</feature>
<dbReference type="InterPro" id="IPR050706">
    <property type="entry name" value="Cyclic-di-GMP_PDE-like"/>
</dbReference>
<dbReference type="NCBIfam" id="TIGR00254">
    <property type="entry name" value="GGDEF"/>
    <property type="match status" value="1"/>
</dbReference>
<feature type="compositionally biased region" description="Basic residues" evidence="1">
    <location>
        <begin position="1"/>
        <end position="21"/>
    </location>
</feature>
<dbReference type="Pfam" id="PF00563">
    <property type="entry name" value="EAL"/>
    <property type="match status" value="1"/>
</dbReference>
<dbReference type="InterPro" id="IPR001633">
    <property type="entry name" value="EAL_dom"/>
</dbReference>
<dbReference type="InterPro" id="IPR000160">
    <property type="entry name" value="GGDEF_dom"/>
</dbReference>